<evidence type="ECO:0000256" key="4">
    <source>
        <dbReference type="ARBA" id="ARBA00023163"/>
    </source>
</evidence>
<dbReference type="SMART" id="SM00339">
    <property type="entry name" value="FH"/>
    <property type="match status" value="1"/>
</dbReference>
<comment type="subcellular location">
    <subcellularLocation>
        <location evidence="6">Nucleus</location>
    </subcellularLocation>
</comment>
<evidence type="ECO:0000256" key="6">
    <source>
        <dbReference type="PROSITE-ProRule" id="PRU00089"/>
    </source>
</evidence>
<keyword evidence="5 6" id="KW-0539">Nucleus</keyword>
<dbReference type="InterPro" id="IPR036388">
    <property type="entry name" value="WH-like_DNA-bd_sf"/>
</dbReference>
<dbReference type="InterPro" id="IPR049624">
    <property type="entry name" value="FOXN1_4"/>
</dbReference>
<evidence type="ECO:0000256" key="3">
    <source>
        <dbReference type="ARBA" id="ARBA00023125"/>
    </source>
</evidence>
<keyword evidence="1" id="KW-0217">Developmental protein</keyword>
<keyword evidence="2" id="KW-0805">Transcription regulation</keyword>
<keyword evidence="9" id="KW-1185">Reference proteome</keyword>
<evidence type="ECO:0000256" key="5">
    <source>
        <dbReference type="ARBA" id="ARBA00023242"/>
    </source>
</evidence>
<dbReference type="GO" id="GO:0005634">
    <property type="term" value="C:nucleus"/>
    <property type="evidence" value="ECO:0007669"/>
    <property type="project" value="UniProtKB-SubCell"/>
</dbReference>
<feature type="domain" description="Fork-head" evidence="8">
    <location>
        <begin position="22"/>
        <end position="94"/>
    </location>
</feature>
<dbReference type="InterPro" id="IPR001766">
    <property type="entry name" value="Fork_head_dom"/>
</dbReference>
<feature type="DNA-binding region" description="Fork-head" evidence="6">
    <location>
        <begin position="22"/>
        <end position="94"/>
    </location>
</feature>
<evidence type="ECO:0000256" key="7">
    <source>
        <dbReference type="SAM" id="MobiDB-lite"/>
    </source>
</evidence>
<feature type="compositionally biased region" description="Basic and acidic residues" evidence="7">
    <location>
        <begin position="216"/>
        <end position="225"/>
    </location>
</feature>
<dbReference type="PROSITE" id="PS00658">
    <property type="entry name" value="FORK_HEAD_2"/>
    <property type="match status" value="1"/>
</dbReference>
<accession>A0A915IVG8</accession>
<protein>
    <submittedName>
        <fullName evidence="10">Fork-head domain-containing protein</fullName>
    </submittedName>
</protein>
<evidence type="ECO:0000259" key="8">
    <source>
        <dbReference type="PROSITE" id="PS50039"/>
    </source>
</evidence>
<organism evidence="9 10">
    <name type="scientific">Romanomermis culicivorax</name>
    <name type="common">Nematode worm</name>
    <dbReference type="NCBI Taxonomy" id="13658"/>
    <lineage>
        <taxon>Eukaryota</taxon>
        <taxon>Metazoa</taxon>
        <taxon>Ecdysozoa</taxon>
        <taxon>Nematoda</taxon>
        <taxon>Enoplea</taxon>
        <taxon>Dorylaimia</taxon>
        <taxon>Mermithida</taxon>
        <taxon>Mermithoidea</taxon>
        <taxon>Mermithidae</taxon>
        <taxon>Romanomermis</taxon>
    </lineage>
</organism>
<dbReference type="WBParaSite" id="nRc.2.0.1.t18194-RA">
    <property type="protein sequence ID" value="nRc.2.0.1.t18194-RA"/>
    <property type="gene ID" value="nRc.2.0.1.g18194"/>
</dbReference>
<keyword evidence="4" id="KW-0804">Transcription</keyword>
<dbReference type="InterPro" id="IPR030456">
    <property type="entry name" value="TF_fork_head_CS_2"/>
</dbReference>
<name>A0A915IVG8_ROMCU</name>
<dbReference type="InterPro" id="IPR036390">
    <property type="entry name" value="WH_DNA-bd_sf"/>
</dbReference>
<dbReference type="AlphaFoldDB" id="A0A915IVG8"/>
<dbReference type="GO" id="GO:0000981">
    <property type="term" value="F:DNA-binding transcription factor activity, RNA polymerase II-specific"/>
    <property type="evidence" value="ECO:0007669"/>
    <property type="project" value="TreeGrafter"/>
</dbReference>
<reference evidence="10" key="1">
    <citation type="submission" date="2022-11" db="UniProtKB">
        <authorList>
            <consortium name="WormBaseParasite"/>
        </authorList>
    </citation>
    <scope>IDENTIFICATION</scope>
</reference>
<dbReference type="PANTHER" id="PTHR46721">
    <property type="entry name" value="FORKHEAD BOX PROTEIN N1"/>
    <property type="match status" value="1"/>
</dbReference>
<dbReference type="Pfam" id="PF00250">
    <property type="entry name" value="Forkhead"/>
    <property type="match status" value="1"/>
</dbReference>
<dbReference type="PRINTS" id="PR00053">
    <property type="entry name" value="FORKHEAD"/>
</dbReference>
<evidence type="ECO:0000313" key="10">
    <source>
        <dbReference type="WBParaSite" id="nRc.2.0.1.t18194-RA"/>
    </source>
</evidence>
<keyword evidence="3 6" id="KW-0238">DNA-binding</keyword>
<dbReference type="PANTHER" id="PTHR46721:SF3">
    <property type="entry name" value="FORKHEAD BOX N1"/>
    <property type="match status" value="1"/>
</dbReference>
<evidence type="ECO:0000256" key="2">
    <source>
        <dbReference type="ARBA" id="ARBA00023015"/>
    </source>
</evidence>
<dbReference type="PROSITE" id="PS50039">
    <property type="entry name" value="FORK_HEAD_3"/>
    <property type="match status" value="1"/>
</dbReference>
<proteinExistence type="predicted"/>
<feature type="region of interest" description="Disordered" evidence="7">
    <location>
        <begin position="203"/>
        <end position="228"/>
    </location>
</feature>
<dbReference type="GO" id="GO:0000976">
    <property type="term" value="F:transcription cis-regulatory region binding"/>
    <property type="evidence" value="ECO:0007669"/>
    <property type="project" value="TreeGrafter"/>
</dbReference>
<dbReference type="Proteomes" id="UP000887565">
    <property type="component" value="Unplaced"/>
</dbReference>
<evidence type="ECO:0000313" key="9">
    <source>
        <dbReference type="Proteomes" id="UP000887565"/>
    </source>
</evidence>
<sequence length="354" mass="39343">MLVNKNSIKLKNFKCFLNFNQLTALKNGISENFPYFRTAPPGWKNSVRHNLSLNKCFEKIILENQAGHGRKCCLWTVSANKRLKMDQEIRKWRDKDPEGIRESLLNADDLDLIESGQKGLPTEKESQPLVISTLNDRQPSHSVTRPSSSVDWNLLMSHNPNRSLFTPAFSSFGPSSLLAAQPATAYTRFGSPNPLSGVQEVRAEADPDSTPYRSLSKSDEGNKDIDEQDFIIRRNISCTSRPGSTPVNALYSSDESRDPLFPSNNTSQGAPYLLQGSAHSSHSRRTFYGNNNRHNVEFETSLPSTSTLLVGRSAETLLLEAESLSNTTTTFALSSSKITESKFSMSNGARFSLL</sequence>
<evidence type="ECO:0000256" key="1">
    <source>
        <dbReference type="ARBA" id="ARBA00022473"/>
    </source>
</evidence>
<dbReference type="Gene3D" id="1.10.10.10">
    <property type="entry name" value="Winged helix-like DNA-binding domain superfamily/Winged helix DNA-binding domain"/>
    <property type="match status" value="1"/>
</dbReference>
<dbReference type="SUPFAM" id="SSF46785">
    <property type="entry name" value="Winged helix' DNA-binding domain"/>
    <property type="match status" value="1"/>
</dbReference>